<accession>A0AA39N374</accession>
<dbReference type="Proteomes" id="UP001175211">
    <property type="component" value="Unassembled WGS sequence"/>
</dbReference>
<evidence type="ECO:0000313" key="2">
    <source>
        <dbReference type="Proteomes" id="UP001175211"/>
    </source>
</evidence>
<comment type="caution">
    <text evidence="1">The sequence shown here is derived from an EMBL/GenBank/DDBJ whole genome shotgun (WGS) entry which is preliminary data.</text>
</comment>
<name>A0AA39N374_ARMTA</name>
<dbReference type="GeneID" id="85362932"/>
<organism evidence="1 2">
    <name type="scientific">Armillaria tabescens</name>
    <name type="common">Ringless honey mushroom</name>
    <name type="synonym">Agaricus tabescens</name>
    <dbReference type="NCBI Taxonomy" id="1929756"/>
    <lineage>
        <taxon>Eukaryota</taxon>
        <taxon>Fungi</taxon>
        <taxon>Dikarya</taxon>
        <taxon>Basidiomycota</taxon>
        <taxon>Agaricomycotina</taxon>
        <taxon>Agaricomycetes</taxon>
        <taxon>Agaricomycetidae</taxon>
        <taxon>Agaricales</taxon>
        <taxon>Marasmiineae</taxon>
        <taxon>Physalacriaceae</taxon>
        <taxon>Desarmillaria</taxon>
    </lineage>
</organism>
<dbReference type="AlphaFoldDB" id="A0AA39N374"/>
<keyword evidence="2" id="KW-1185">Reference proteome</keyword>
<gene>
    <name evidence="1" type="ORF">EV420DRAFT_1693679</name>
</gene>
<reference evidence="1" key="1">
    <citation type="submission" date="2023-06" db="EMBL/GenBank/DDBJ databases">
        <authorList>
            <consortium name="Lawrence Berkeley National Laboratory"/>
            <person name="Ahrendt S."/>
            <person name="Sahu N."/>
            <person name="Indic B."/>
            <person name="Wong-Bajracharya J."/>
            <person name="Merenyi Z."/>
            <person name="Ke H.-M."/>
            <person name="Monk M."/>
            <person name="Kocsube S."/>
            <person name="Drula E."/>
            <person name="Lipzen A."/>
            <person name="Balint B."/>
            <person name="Henrissat B."/>
            <person name="Andreopoulos B."/>
            <person name="Martin F.M."/>
            <person name="Harder C.B."/>
            <person name="Rigling D."/>
            <person name="Ford K.L."/>
            <person name="Foster G.D."/>
            <person name="Pangilinan J."/>
            <person name="Papanicolaou A."/>
            <person name="Barry K."/>
            <person name="LaButti K."/>
            <person name="Viragh M."/>
            <person name="Koriabine M."/>
            <person name="Yan M."/>
            <person name="Riley R."/>
            <person name="Champramary S."/>
            <person name="Plett K.L."/>
            <person name="Tsai I.J."/>
            <person name="Slot J."/>
            <person name="Sipos G."/>
            <person name="Plett J."/>
            <person name="Nagy L.G."/>
            <person name="Grigoriev I.V."/>
        </authorList>
    </citation>
    <scope>NUCLEOTIDE SEQUENCE</scope>
    <source>
        <strain evidence="1">CCBAS 213</strain>
    </source>
</reference>
<evidence type="ECO:0000313" key="1">
    <source>
        <dbReference type="EMBL" id="KAK0455555.1"/>
    </source>
</evidence>
<dbReference type="RefSeq" id="XP_060329065.1">
    <property type="nucleotide sequence ID" value="XM_060479384.1"/>
</dbReference>
<sequence length="218" mass="24829">MYDSQQECFTILETLSHLLELVISSTSENFYFGSMTTRFGRVYTATTDKGVVNKSRIIGLQALDSQPFIDIDDAHNGSQDEVFRFPLNNAETPPCTFYHQRIHLQHFLRVTEKKKIQATNRNEFDMIEENTSGAGLQVAQKKKKGIYGPRWREKEKLGLPGMQARRVISSQADLMSRPGHRVLSQNAHLGMCFKSTLQHLELILHLKPHSSVNLVLSL</sequence>
<dbReference type="EMBL" id="JAUEPS010000025">
    <property type="protein sequence ID" value="KAK0455555.1"/>
    <property type="molecule type" value="Genomic_DNA"/>
</dbReference>
<protein>
    <submittedName>
        <fullName evidence="1">Uncharacterized protein</fullName>
    </submittedName>
</protein>
<proteinExistence type="predicted"/>